<evidence type="ECO:0000313" key="1">
    <source>
        <dbReference type="EMBL" id="JAH07470.1"/>
    </source>
</evidence>
<reference evidence="1" key="2">
    <citation type="journal article" date="2015" name="Fish Shellfish Immunol.">
        <title>Early steps in the European eel (Anguilla anguilla)-Vibrio vulnificus interaction in the gills: Role of the RtxA13 toxin.</title>
        <authorList>
            <person name="Callol A."/>
            <person name="Pajuelo D."/>
            <person name="Ebbesson L."/>
            <person name="Teles M."/>
            <person name="MacKenzie S."/>
            <person name="Amaro C."/>
        </authorList>
    </citation>
    <scope>NUCLEOTIDE SEQUENCE</scope>
</reference>
<accession>A0A0E9PTQ8</accession>
<dbReference type="EMBL" id="GBXM01101107">
    <property type="protein sequence ID" value="JAH07470.1"/>
    <property type="molecule type" value="Transcribed_RNA"/>
</dbReference>
<protein>
    <submittedName>
        <fullName evidence="1">Uncharacterized protein</fullName>
    </submittedName>
</protein>
<organism evidence="1">
    <name type="scientific">Anguilla anguilla</name>
    <name type="common">European freshwater eel</name>
    <name type="synonym">Muraena anguilla</name>
    <dbReference type="NCBI Taxonomy" id="7936"/>
    <lineage>
        <taxon>Eukaryota</taxon>
        <taxon>Metazoa</taxon>
        <taxon>Chordata</taxon>
        <taxon>Craniata</taxon>
        <taxon>Vertebrata</taxon>
        <taxon>Euteleostomi</taxon>
        <taxon>Actinopterygii</taxon>
        <taxon>Neopterygii</taxon>
        <taxon>Teleostei</taxon>
        <taxon>Anguilliformes</taxon>
        <taxon>Anguillidae</taxon>
        <taxon>Anguilla</taxon>
    </lineage>
</organism>
<sequence length="12" mass="1474">MHGYQQRQQAKV</sequence>
<proteinExistence type="predicted"/>
<name>A0A0E9PTQ8_ANGAN</name>
<reference evidence="1" key="1">
    <citation type="submission" date="2014-11" db="EMBL/GenBank/DDBJ databases">
        <authorList>
            <person name="Amaro Gonzalez C."/>
        </authorList>
    </citation>
    <scope>NUCLEOTIDE SEQUENCE</scope>
</reference>